<accession>A0AAE3WDU6</accession>
<dbReference type="NCBIfam" id="NF009988">
    <property type="entry name" value="PRK13454.1"/>
    <property type="match status" value="1"/>
</dbReference>
<sequence>MATETHAAATDAAHGAADAAHGATTSVCLNEYGGAIGMPQLCGEWMGNQVFWLVVTLVVIFFVLSKIALPRIAGILAERQGSITSDLAAAEDLKHKAVEAEEAYNKALADARAEAGRIVAEAKAEIQSELDAEIAKADAEIAAKSAESEKAIAEIRAGALEAVKEVAKDTAKEIVAAMGGKADAKTITSAIGTRMKG</sequence>
<evidence type="ECO:0000256" key="1">
    <source>
        <dbReference type="ARBA" id="ARBA00005513"/>
    </source>
</evidence>
<evidence type="ECO:0000256" key="10">
    <source>
        <dbReference type="ARBA" id="ARBA00025198"/>
    </source>
</evidence>
<comment type="function">
    <text evidence="10 13">F(1)F(0) ATP synthase produces ATP from ADP in the presence of a proton or sodium gradient. F-type ATPases consist of two structural domains, F(1) containing the extramembraneous catalytic core and F(0) containing the membrane proton channel, linked together by a central stalk and a peripheral stalk. During catalysis, ATP synthesis in the catalytic domain of F(1) is coupled via a rotary mechanism of the central stalk subunits to proton translocation.</text>
</comment>
<keyword evidence="13" id="KW-1003">Cell membrane</keyword>
<organism evidence="16 17">
    <name type="scientific">Marimonas arenosa</name>
    <dbReference type="NCBI Taxonomy" id="1795305"/>
    <lineage>
        <taxon>Bacteria</taxon>
        <taxon>Pseudomonadati</taxon>
        <taxon>Pseudomonadota</taxon>
        <taxon>Alphaproteobacteria</taxon>
        <taxon>Rhodobacterales</taxon>
        <taxon>Paracoccaceae</taxon>
        <taxon>Marimonas</taxon>
    </lineage>
</organism>
<comment type="similarity">
    <text evidence="1 13 14">Belongs to the ATPase B chain family.</text>
</comment>
<dbReference type="PANTHER" id="PTHR33445:SF1">
    <property type="entry name" value="ATP SYNTHASE SUBUNIT B"/>
    <property type="match status" value="1"/>
</dbReference>
<dbReference type="Pfam" id="PF00430">
    <property type="entry name" value="ATP-synt_B"/>
    <property type="match status" value="1"/>
</dbReference>
<gene>
    <name evidence="13" type="primary">atpF</name>
    <name evidence="16" type="ORF">NO357_12380</name>
</gene>
<dbReference type="PANTHER" id="PTHR33445">
    <property type="entry name" value="ATP SYNTHASE SUBUNIT B', CHLOROPLASTIC"/>
    <property type="match status" value="1"/>
</dbReference>
<protein>
    <recommendedName>
        <fullName evidence="13">ATP synthase subunit b</fullName>
    </recommendedName>
    <alternativeName>
        <fullName evidence="13">ATP synthase F(0) sector subunit b</fullName>
    </alternativeName>
    <alternativeName>
        <fullName evidence="13">ATPase subunit I</fullName>
    </alternativeName>
    <alternativeName>
        <fullName evidence="13">F-type ATPase subunit b</fullName>
        <shortName evidence="13">F-ATPase subunit b</shortName>
    </alternativeName>
</protein>
<dbReference type="GO" id="GO:0046933">
    <property type="term" value="F:proton-transporting ATP synthase activity, rotational mechanism"/>
    <property type="evidence" value="ECO:0007669"/>
    <property type="project" value="UniProtKB-UniRule"/>
</dbReference>
<reference evidence="16" key="1">
    <citation type="submission" date="2022-07" db="EMBL/GenBank/DDBJ databases">
        <authorList>
            <person name="Otstavnykh N."/>
            <person name="Isaeva M."/>
            <person name="Bystritskaya E."/>
        </authorList>
    </citation>
    <scope>NUCLEOTIDE SEQUENCE</scope>
    <source>
        <strain evidence="16">KCTC 52189</strain>
    </source>
</reference>
<dbReference type="InterPro" id="IPR002146">
    <property type="entry name" value="ATP_synth_b/b'su_bac/chlpt"/>
</dbReference>
<comment type="caution">
    <text evidence="16">The sequence shown here is derived from an EMBL/GenBank/DDBJ whole genome shotgun (WGS) entry which is preliminary data.</text>
</comment>
<dbReference type="GO" id="GO:0012505">
    <property type="term" value="C:endomembrane system"/>
    <property type="evidence" value="ECO:0007669"/>
    <property type="project" value="UniProtKB-SubCell"/>
</dbReference>
<evidence type="ECO:0000256" key="7">
    <source>
        <dbReference type="ARBA" id="ARBA00023065"/>
    </source>
</evidence>
<dbReference type="EMBL" id="JANHAX010000003">
    <property type="protein sequence ID" value="MDQ2090698.1"/>
    <property type="molecule type" value="Genomic_DNA"/>
</dbReference>
<dbReference type="Gene3D" id="6.10.250.1580">
    <property type="match status" value="1"/>
</dbReference>
<evidence type="ECO:0000256" key="9">
    <source>
        <dbReference type="ARBA" id="ARBA00023310"/>
    </source>
</evidence>
<evidence type="ECO:0000256" key="5">
    <source>
        <dbReference type="ARBA" id="ARBA00022781"/>
    </source>
</evidence>
<comment type="subunit">
    <text evidence="13">F-type ATPases have 2 components, F(1) - the catalytic core - and F(0) - the membrane proton channel. F(1) has five subunits: alpha(3), beta(3), gamma(1), delta(1), epsilon(1). F(0) has three main subunits: a(1), b(2) and c(10-14). The alpha and beta chains form an alternating ring which encloses part of the gamma chain. F(1) is attached to F(0) by a central stalk formed by the gamma and epsilon chains, while a peripheral stalk is formed by the delta and b chains.</text>
</comment>
<evidence type="ECO:0000256" key="12">
    <source>
        <dbReference type="ARBA" id="ARBA00037847"/>
    </source>
</evidence>
<keyword evidence="3 13" id="KW-0138">CF(0)</keyword>
<comment type="function">
    <text evidence="11">Component of the F(0) channel, it forms part of the peripheral stalk, linking F(1) to F(0). The b'-subunit is a diverged and duplicated form of b found in plants and photosynthetic bacteria.</text>
</comment>
<evidence type="ECO:0000256" key="4">
    <source>
        <dbReference type="ARBA" id="ARBA00022692"/>
    </source>
</evidence>
<evidence type="ECO:0000313" key="17">
    <source>
        <dbReference type="Proteomes" id="UP001226762"/>
    </source>
</evidence>
<evidence type="ECO:0000256" key="8">
    <source>
        <dbReference type="ARBA" id="ARBA00023136"/>
    </source>
</evidence>
<dbReference type="AlphaFoldDB" id="A0AAE3WDU6"/>
<dbReference type="GO" id="GO:0045259">
    <property type="term" value="C:proton-transporting ATP synthase complex"/>
    <property type="evidence" value="ECO:0007669"/>
    <property type="project" value="UniProtKB-KW"/>
</dbReference>
<keyword evidence="17" id="KW-1185">Reference proteome</keyword>
<dbReference type="GO" id="GO:0005886">
    <property type="term" value="C:plasma membrane"/>
    <property type="evidence" value="ECO:0007669"/>
    <property type="project" value="UniProtKB-SubCell"/>
</dbReference>
<feature type="transmembrane region" description="Helical" evidence="13">
    <location>
        <begin position="50"/>
        <end position="69"/>
    </location>
</feature>
<evidence type="ECO:0000256" key="11">
    <source>
        <dbReference type="ARBA" id="ARBA00025614"/>
    </source>
</evidence>
<keyword evidence="15" id="KW-0175">Coiled coil</keyword>
<evidence type="ECO:0000256" key="2">
    <source>
        <dbReference type="ARBA" id="ARBA00022448"/>
    </source>
</evidence>
<evidence type="ECO:0000256" key="13">
    <source>
        <dbReference type="HAMAP-Rule" id="MF_01398"/>
    </source>
</evidence>
<keyword evidence="8 13" id="KW-0472">Membrane</keyword>
<evidence type="ECO:0000256" key="15">
    <source>
        <dbReference type="SAM" id="Coils"/>
    </source>
</evidence>
<feature type="coiled-coil region" evidence="15">
    <location>
        <begin position="90"/>
        <end position="156"/>
    </location>
</feature>
<evidence type="ECO:0000313" key="16">
    <source>
        <dbReference type="EMBL" id="MDQ2090698.1"/>
    </source>
</evidence>
<evidence type="ECO:0000256" key="3">
    <source>
        <dbReference type="ARBA" id="ARBA00022547"/>
    </source>
</evidence>
<evidence type="ECO:0000256" key="6">
    <source>
        <dbReference type="ARBA" id="ARBA00022989"/>
    </source>
</evidence>
<dbReference type="CDD" id="cd06503">
    <property type="entry name" value="ATP-synt_Fo_b"/>
    <property type="match status" value="1"/>
</dbReference>
<dbReference type="InterPro" id="IPR050059">
    <property type="entry name" value="ATP_synthase_B_chain"/>
</dbReference>
<dbReference type="GO" id="GO:0046961">
    <property type="term" value="F:proton-transporting ATPase activity, rotational mechanism"/>
    <property type="evidence" value="ECO:0007669"/>
    <property type="project" value="TreeGrafter"/>
</dbReference>
<keyword evidence="6 13" id="KW-1133">Transmembrane helix</keyword>
<keyword evidence="5 13" id="KW-0375">Hydrogen ion transport</keyword>
<keyword evidence="4 13" id="KW-0812">Transmembrane</keyword>
<comment type="subcellular location">
    <subcellularLocation>
        <location evidence="13">Cell membrane</location>
        <topology evidence="13">Single-pass membrane protein</topology>
    </subcellularLocation>
    <subcellularLocation>
        <location evidence="12">Endomembrane system</location>
        <topology evidence="12">Single-pass membrane protein</topology>
    </subcellularLocation>
</comment>
<keyword evidence="7 13" id="KW-0406">Ion transport</keyword>
<dbReference type="RefSeq" id="WP_306735967.1">
    <property type="nucleotide sequence ID" value="NZ_JANHAX010000003.1"/>
</dbReference>
<reference evidence="16" key="2">
    <citation type="submission" date="2023-02" db="EMBL/GenBank/DDBJ databases">
        <title>'Rhodoalgimonas zhirmunskyi' gen. nov., isolated from a red alga.</title>
        <authorList>
            <person name="Nedashkovskaya O.I."/>
            <person name="Otstavnykh N.Y."/>
            <person name="Bystritskaya E.P."/>
            <person name="Balabanova L.A."/>
            <person name="Isaeva M.P."/>
        </authorList>
    </citation>
    <scope>NUCLEOTIDE SEQUENCE</scope>
    <source>
        <strain evidence="16">KCTC 52189</strain>
    </source>
</reference>
<dbReference type="Proteomes" id="UP001226762">
    <property type="component" value="Unassembled WGS sequence"/>
</dbReference>
<keyword evidence="9 13" id="KW-0066">ATP synthesis</keyword>
<evidence type="ECO:0000256" key="14">
    <source>
        <dbReference type="RuleBase" id="RU003848"/>
    </source>
</evidence>
<name>A0AAE3WDU6_9RHOB</name>
<keyword evidence="2 13" id="KW-0813">Transport</keyword>
<proteinExistence type="inferred from homology"/>
<dbReference type="HAMAP" id="MF_01398">
    <property type="entry name" value="ATP_synth_b_bprime"/>
    <property type="match status" value="1"/>
</dbReference>